<sequence>MKYFKILILACFLGMLFSCGGDDDICESGEGTPRIRVAFRNADGKEITVDSLYVAVDYGTGAIVDLGKTANNSSRLIPLRVDDVPYTDLYFKTRIKGPQSKVRVGYTTKSAYVSPGCGIKKTYENLTSELITPNVVKKVELGLNQIENENKTNLFLLF</sequence>
<protein>
    <submittedName>
        <fullName evidence="2">Uncharacterized protein</fullName>
    </submittedName>
</protein>
<dbReference type="InterPro" id="IPR045607">
    <property type="entry name" value="DUF6452"/>
</dbReference>
<evidence type="ECO:0000256" key="1">
    <source>
        <dbReference type="SAM" id="SignalP"/>
    </source>
</evidence>
<organism evidence="2 3">
    <name type="scientific">Chryseobacterium phosphatilyticum</name>
    <dbReference type="NCBI Taxonomy" id="475075"/>
    <lineage>
        <taxon>Bacteria</taxon>
        <taxon>Pseudomonadati</taxon>
        <taxon>Bacteroidota</taxon>
        <taxon>Flavobacteriia</taxon>
        <taxon>Flavobacteriales</taxon>
        <taxon>Weeksellaceae</taxon>
        <taxon>Chryseobacterium group</taxon>
        <taxon>Chryseobacterium</taxon>
    </lineage>
</organism>
<evidence type="ECO:0000313" key="2">
    <source>
        <dbReference type="EMBL" id="PWN69939.1"/>
    </source>
</evidence>
<dbReference type="OrthoDB" id="663527at2"/>
<keyword evidence="3" id="KW-1185">Reference proteome</keyword>
<feature type="chain" id="PRO_5016303698" evidence="1">
    <location>
        <begin position="21"/>
        <end position="158"/>
    </location>
</feature>
<dbReference type="AlphaFoldDB" id="A0A316X9S8"/>
<comment type="caution">
    <text evidence="2">The sequence shown here is derived from an EMBL/GenBank/DDBJ whole genome shotgun (WGS) entry which is preliminary data.</text>
</comment>
<dbReference type="Proteomes" id="UP000236594">
    <property type="component" value="Unassembled WGS sequence"/>
</dbReference>
<gene>
    <name evidence="2" type="ORF">C1631_007965</name>
</gene>
<proteinExistence type="predicted"/>
<accession>A0A316X9S8</accession>
<dbReference type="Pfam" id="PF20050">
    <property type="entry name" value="DUF6452"/>
    <property type="match status" value="1"/>
</dbReference>
<name>A0A316X9S8_9FLAO</name>
<keyword evidence="1" id="KW-0732">Signal</keyword>
<dbReference type="EMBL" id="PPED02000002">
    <property type="protein sequence ID" value="PWN69939.1"/>
    <property type="molecule type" value="Genomic_DNA"/>
</dbReference>
<dbReference type="RefSeq" id="WP_103247468.1">
    <property type="nucleotide sequence ID" value="NZ_PPED02000002.1"/>
</dbReference>
<reference evidence="2 3" key="1">
    <citation type="submission" date="2018-04" db="EMBL/GenBank/DDBJ databases">
        <title>Draft Genome Sequence of Phosphate-Solubilizing Chryseobacterium sp. ISE14 that is a Biocontrol and Plant Growth-Promoting Rhizobacterium Isolated from Cucumber.</title>
        <authorList>
            <person name="Jeong J.-J."/>
            <person name="Sang M.K."/>
            <person name="Choi I.-G."/>
            <person name="Kim K.D."/>
        </authorList>
    </citation>
    <scope>NUCLEOTIDE SEQUENCE [LARGE SCALE GENOMIC DNA]</scope>
    <source>
        <strain evidence="2 3">ISE14</strain>
    </source>
</reference>
<feature type="signal peptide" evidence="1">
    <location>
        <begin position="1"/>
        <end position="20"/>
    </location>
</feature>
<dbReference type="PROSITE" id="PS51257">
    <property type="entry name" value="PROKAR_LIPOPROTEIN"/>
    <property type="match status" value="1"/>
</dbReference>
<evidence type="ECO:0000313" key="3">
    <source>
        <dbReference type="Proteomes" id="UP000236594"/>
    </source>
</evidence>